<evidence type="ECO:0000313" key="5">
    <source>
        <dbReference type="Proteomes" id="UP000039046"/>
    </source>
</evidence>
<dbReference type="PROSITE" id="PS50118">
    <property type="entry name" value="HMG_BOX_2"/>
    <property type="match status" value="1"/>
</dbReference>
<feature type="DNA-binding region" description="HMG box" evidence="1">
    <location>
        <begin position="207"/>
        <end position="270"/>
    </location>
</feature>
<keyword evidence="1" id="KW-0539">Nucleus</keyword>
<feature type="domain" description="HMG box" evidence="3">
    <location>
        <begin position="207"/>
        <end position="270"/>
    </location>
</feature>
<proteinExistence type="predicted"/>
<reference evidence="4 5" key="1">
    <citation type="journal article" date="2015" name="Genome Announc.">
        <title>Draft Genome Sequence and Gene Annotation of the Entomopathogenic Fungus Verticillium hemipterigenum.</title>
        <authorList>
            <person name="Horn F."/>
            <person name="Habel A."/>
            <person name="Scharf D.H."/>
            <person name="Dworschak J."/>
            <person name="Brakhage A.A."/>
            <person name="Guthke R."/>
            <person name="Hertweck C."/>
            <person name="Linde J."/>
        </authorList>
    </citation>
    <scope>NUCLEOTIDE SEQUENCE [LARGE SCALE GENOMIC DNA]</scope>
</reference>
<organism evidence="4 5">
    <name type="scientific">[Torrubiella] hemipterigena</name>
    <dbReference type="NCBI Taxonomy" id="1531966"/>
    <lineage>
        <taxon>Eukaryota</taxon>
        <taxon>Fungi</taxon>
        <taxon>Dikarya</taxon>
        <taxon>Ascomycota</taxon>
        <taxon>Pezizomycotina</taxon>
        <taxon>Sordariomycetes</taxon>
        <taxon>Hypocreomycetidae</taxon>
        <taxon>Hypocreales</taxon>
        <taxon>Clavicipitaceae</taxon>
        <taxon>Clavicipitaceae incertae sedis</taxon>
        <taxon>'Torrubiella' clade</taxon>
    </lineage>
</organism>
<dbReference type="GO" id="GO:0003677">
    <property type="term" value="F:DNA binding"/>
    <property type="evidence" value="ECO:0007669"/>
    <property type="project" value="UniProtKB-UniRule"/>
</dbReference>
<dbReference type="HOGENOM" id="CLU_048021_2_1_1"/>
<dbReference type="AlphaFoldDB" id="A0A0A1SU63"/>
<dbReference type="SUPFAM" id="SSF47095">
    <property type="entry name" value="HMG-box"/>
    <property type="match status" value="1"/>
</dbReference>
<dbReference type="CDD" id="cd00084">
    <property type="entry name" value="HMG-box_SF"/>
    <property type="match status" value="1"/>
</dbReference>
<dbReference type="EMBL" id="CDHN01000001">
    <property type="protein sequence ID" value="CEJ81746.1"/>
    <property type="molecule type" value="Genomic_DNA"/>
</dbReference>
<feature type="compositionally biased region" description="Polar residues" evidence="2">
    <location>
        <begin position="44"/>
        <end position="55"/>
    </location>
</feature>
<keyword evidence="5" id="KW-1185">Reference proteome</keyword>
<sequence length="291" mass="32118">MFTSAGRSLALRALSSAAPSTAARIAPVTLRALPIRTAPVSRSFTVSSWNQSTATEGEKKKKKKKPAAKKKKAAPKKKKVAKKPLTPEQKEKNEIRDLKTRALLNGPSLLPETSWAVYLAENPASGESTLVEKVKQLSSSFKTISDLELNRLKNIAASNKDANQDTRRDWVESFPPEVIYTANLARRRLAKKLDKSRVYVIHDERLPKRTGNAYTAFVKSRYSNSGGSPTENFKAVAQEWKDLSEHEKSQYKDAAATSSAEIGAAMKELRVKGEAYWKAKKAEAKAAKKSS</sequence>
<feature type="compositionally biased region" description="Basic and acidic residues" evidence="2">
    <location>
        <begin position="88"/>
        <end position="98"/>
    </location>
</feature>
<dbReference type="Proteomes" id="UP000039046">
    <property type="component" value="Unassembled WGS sequence"/>
</dbReference>
<keyword evidence="1" id="KW-0238">DNA-binding</keyword>
<protein>
    <recommendedName>
        <fullName evidence="3">HMG box domain-containing protein</fullName>
    </recommendedName>
</protein>
<feature type="compositionally biased region" description="Basic residues" evidence="2">
    <location>
        <begin position="60"/>
        <end position="82"/>
    </location>
</feature>
<evidence type="ECO:0000256" key="2">
    <source>
        <dbReference type="SAM" id="MobiDB-lite"/>
    </source>
</evidence>
<accession>A0A0A1SU63</accession>
<feature type="region of interest" description="Disordered" evidence="2">
    <location>
        <begin position="44"/>
        <end position="98"/>
    </location>
</feature>
<evidence type="ECO:0000256" key="1">
    <source>
        <dbReference type="PROSITE-ProRule" id="PRU00267"/>
    </source>
</evidence>
<dbReference type="GO" id="GO:0005634">
    <property type="term" value="C:nucleus"/>
    <property type="evidence" value="ECO:0007669"/>
    <property type="project" value="UniProtKB-UniRule"/>
</dbReference>
<evidence type="ECO:0000259" key="3">
    <source>
        <dbReference type="PROSITE" id="PS50118"/>
    </source>
</evidence>
<dbReference type="Gene3D" id="1.10.30.10">
    <property type="entry name" value="High mobility group box domain"/>
    <property type="match status" value="1"/>
</dbReference>
<dbReference type="InterPro" id="IPR009071">
    <property type="entry name" value="HMG_box_dom"/>
</dbReference>
<evidence type="ECO:0000313" key="4">
    <source>
        <dbReference type="EMBL" id="CEJ81746.1"/>
    </source>
</evidence>
<dbReference type="InterPro" id="IPR036910">
    <property type="entry name" value="HMG_box_dom_sf"/>
</dbReference>
<gene>
    <name evidence="4" type="ORF">VHEMI01858</name>
</gene>
<name>A0A0A1SU63_9HYPO</name>
<dbReference type="STRING" id="1531966.A0A0A1SU63"/>